<dbReference type="InterPro" id="IPR004175">
    <property type="entry name" value="RNA_CPDase"/>
</dbReference>
<dbReference type="EC" id="3.1.4.58" evidence="2"/>
<dbReference type="NCBIfam" id="TIGR02258">
    <property type="entry name" value="2_5_ligase"/>
    <property type="match status" value="1"/>
</dbReference>
<comment type="function">
    <text evidence="2">Hydrolyzes RNA 2',3'-cyclic phosphodiester to an RNA 2'-phosphomonoester.</text>
</comment>
<keyword evidence="3" id="KW-0436">Ligase</keyword>
<dbReference type="EMBL" id="MFEG01000076">
    <property type="protein sequence ID" value="OGE73914.1"/>
    <property type="molecule type" value="Genomic_DNA"/>
</dbReference>
<comment type="similarity">
    <text evidence="2">Belongs to the 2H phosphoesterase superfamily. ThpR family.</text>
</comment>
<keyword evidence="1 2" id="KW-0378">Hydrolase</keyword>
<organism evidence="3 4">
    <name type="scientific">Candidatus Doudnabacteria bacterium RIFCSPHIGHO2_01_52_17</name>
    <dbReference type="NCBI Taxonomy" id="1817820"/>
    <lineage>
        <taxon>Bacteria</taxon>
        <taxon>Candidatus Doudnaibacteriota</taxon>
    </lineage>
</organism>
<dbReference type="AlphaFoldDB" id="A0A1F5N8H6"/>
<comment type="caution">
    <text evidence="2">Lacks conserved residue(s) required for the propagation of feature annotation.</text>
</comment>
<feature type="active site" description="Proton donor" evidence="2">
    <location>
        <position position="39"/>
    </location>
</feature>
<dbReference type="Gene3D" id="3.90.1140.10">
    <property type="entry name" value="Cyclic phosphodiesterase"/>
    <property type="match status" value="1"/>
</dbReference>
<proteinExistence type="inferred from homology"/>
<dbReference type="Proteomes" id="UP000176547">
    <property type="component" value="Unassembled WGS sequence"/>
</dbReference>
<dbReference type="GO" id="GO:0004113">
    <property type="term" value="F:2',3'-cyclic-nucleotide 3'-phosphodiesterase activity"/>
    <property type="evidence" value="ECO:0007669"/>
    <property type="project" value="InterPro"/>
</dbReference>
<evidence type="ECO:0000256" key="2">
    <source>
        <dbReference type="HAMAP-Rule" id="MF_01940"/>
    </source>
</evidence>
<dbReference type="Pfam" id="PF13563">
    <property type="entry name" value="2_5_RNA_ligase2"/>
    <property type="match status" value="1"/>
</dbReference>
<reference evidence="3 4" key="1">
    <citation type="journal article" date="2016" name="Nat. Commun.">
        <title>Thousands of microbial genomes shed light on interconnected biogeochemical processes in an aquifer system.</title>
        <authorList>
            <person name="Anantharaman K."/>
            <person name="Brown C.T."/>
            <person name="Hug L.A."/>
            <person name="Sharon I."/>
            <person name="Castelle C.J."/>
            <person name="Probst A.J."/>
            <person name="Thomas B.C."/>
            <person name="Singh A."/>
            <person name="Wilkins M.J."/>
            <person name="Karaoz U."/>
            <person name="Brodie E.L."/>
            <person name="Williams K.H."/>
            <person name="Hubbard S.S."/>
            <person name="Banfield J.F."/>
        </authorList>
    </citation>
    <scope>NUCLEOTIDE SEQUENCE [LARGE SCALE GENOMIC DNA]</scope>
</reference>
<dbReference type="PANTHER" id="PTHR35561:SF1">
    <property type="entry name" value="RNA 2',3'-CYCLIC PHOSPHODIESTERASE"/>
    <property type="match status" value="1"/>
</dbReference>
<gene>
    <name evidence="3" type="ORF">A3K06_03705</name>
</gene>
<dbReference type="HAMAP" id="MF_01940">
    <property type="entry name" value="RNA_CPDase"/>
    <property type="match status" value="1"/>
</dbReference>
<evidence type="ECO:0000256" key="1">
    <source>
        <dbReference type="ARBA" id="ARBA00022801"/>
    </source>
</evidence>
<sequence length="173" mass="20133">MTKRIFVSIDLPPAVCEKLRQQQVPGVYWIKWMDVKNFHVTINFLGDLGPGKIEEAKEVLRAVTANFSRFPLTISGFDGKQDMLWAIFERSEVLQDLHDQLKEEFRSRRLMKSERRGFTPHVLIAKSKTGRKMTWRPEHFSPVNFEADRVCLYESELTPGAATHRIIESFPLQ</sequence>
<dbReference type="InterPro" id="IPR009097">
    <property type="entry name" value="Cyclic_Pdiesterase"/>
</dbReference>
<dbReference type="PANTHER" id="PTHR35561">
    <property type="entry name" value="RNA 2',3'-CYCLIC PHOSPHODIESTERASE"/>
    <property type="match status" value="1"/>
</dbReference>
<dbReference type="SUPFAM" id="SSF55144">
    <property type="entry name" value="LigT-like"/>
    <property type="match status" value="1"/>
</dbReference>
<dbReference type="GO" id="GO:0008664">
    <property type="term" value="F:RNA 2',3'-cyclic 3'-phosphodiesterase activity"/>
    <property type="evidence" value="ECO:0007669"/>
    <property type="project" value="UniProtKB-EC"/>
</dbReference>
<accession>A0A1F5N8H6</accession>
<comment type="caution">
    <text evidence="3">The sequence shown here is derived from an EMBL/GenBank/DDBJ whole genome shotgun (WGS) entry which is preliminary data.</text>
</comment>
<feature type="active site" description="Proton acceptor" evidence="2">
    <location>
        <position position="121"/>
    </location>
</feature>
<evidence type="ECO:0000313" key="4">
    <source>
        <dbReference type="Proteomes" id="UP000176547"/>
    </source>
</evidence>
<evidence type="ECO:0000313" key="3">
    <source>
        <dbReference type="EMBL" id="OGE73914.1"/>
    </source>
</evidence>
<feature type="short sequence motif" description="HXTX 1" evidence="2">
    <location>
        <begin position="39"/>
        <end position="42"/>
    </location>
</feature>
<dbReference type="GO" id="GO:0016874">
    <property type="term" value="F:ligase activity"/>
    <property type="evidence" value="ECO:0007669"/>
    <property type="project" value="UniProtKB-KW"/>
</dbReference>
<comment type="catalytic activity">
    <reaction evidence="2">
        <text>a 3'-end 2',3'-cyclophospho-ribonucleotide-RNA + H2O = a 3'-end 2'-phospho-ribonucleotide-RNA + H(+)</text>
        <dbReference type="Rhea" id="RHEA:11828"/>
        <dbReference type="Rhea" id="RHEA-COMP:10464"/>
        <dbReference type="Rhea" id="RHEA-COMP:17353"/>
        <dbReference type="ChEBI" id="CHEBI:15377"/>
        <dbReference type="ChEBI" id="CHEBI:15378"/>
        <dbReference type="ChEBI" id="CHEBI:83064"/>
        <dbReference type="ChEBI" id="CHEBI:173113"/>
        <dbReference type="EC" id="3.1.4.58"/>
    </reaction>
</comment>
<name>A0A1F5N8H6_9BACT</name>
<protein>
    <recommendedName>
        <fullName evidence="2">RNA 2',3'-cyclic phosphodiesterase</fullName>
        <shortName evidence="2">RNA 2',3'-CPDase</shortName>
        <ecNumber evidence="2">3.1.4.58</ecNumber>
    </recommendedName>
</protein>